<keyword evidence="2" id="KW-1185">Reference proteome</keyword>
<evidence type="ECO:0000313" key="1">
    <source>
        <dbReference type="EMBL" id="CAD7633347.1"/>
    </source>
</evidence>
<feature type="non-terminal residue" evidence="1">
    <location>
        <position position="145"/>
    </location>
</feature>
<dbReference type="EMBL" id="CAJPIZ010012587">
    <property type="protein sequence ID" value="CAG2113777.1"/>
    <property type="molecule type" value="Genomic_DNA"/>
</dbReference>
<name>A0A7R9Q6Y9_9ACAR</name>
<protein>
    <submittedName>
        <fullName evidence="1">Uncharacterized protein</fullName>
    </submittedName>
</protein>
<dbReference type="Proteomes" id="UP000759131">
    <property type="component" value="Unassembled WGS sequence"/>
</dbReference>
<accession>A0A7R9Q6Y9</accession>
<dbReference type="EMBL" id="OC867162">
    <property type="protein sequence ID" value="CAD7633347.1"/>
    <property type="molecule type" value="Genomic_DNA"/>
</dbReference>
<organism evidence="1">
    <name type="scientific">Medioppia subpectinata</name>
    <dbReference type="NCBI Taxonomy" id="1979941"/>
    <lineage>
        <taxon>Eukaryota</taxon>
        <taxon>Metazoa</taxon>
        <taxon>Ecdysozoa</taxon>
        <taxon>Arthropoda</taxon>
        <taxon>Chelicerata</taxon>
        <taxon>Arachnida</taxon>
        <taxon>Acari</taxon>
        <taxon>Acariformes</taxon>
        <taxon>Sarcoptiformes</taxon>
        <taxon>Oribatida</taxon>
        <taxon>Brachypylina</taxon>
        <taxon>Oppioidea</taxon>
        <taxon>Oppiidae</taxon>
        <taxon>Medioppia</taxon>
    </lineage>
</organism>
<evidence type="ECO:0000313" key="2">
    <source>
        <dbReference type="Proteomes" id="UP000759131"/>
    </source>
</evidence>
<gene>
    <name evidence="1" type="ORF">OSB1V03_LOCUS13744</name>
</gene>
<reference evidence="1" key="1">
    <citation type="submission" date="2020-11" db="EMBL/GenBank/DDBJ databases">
        <authorList>
            <person name="Tran Van P."/>
        </authorList>
    </citation>
    <scope>NUCLEOTIDE SEQUENCE</scope>
</reference>
<dbReference type="AlphaFoldDB" id="A0A7R9Q6Y9"/>
<proteinExistence type="predicted"/>
<sequence>IPELSLPVITGYYQSLQTNTYIGSYSLTFLSLSPNIHVWGITSDRFPIFAIPVQSNTGRTKRNKLTAGEMANVNQQFSKTIPKVTQDFKAAFDKDFKQGLNVSTYGVNTNKDCWVCSSPCSMIYCCNDGYPQCCIVGGYCACCSH</sequence>